<name>A0A3P9P1X2_POERE</name>
<evidence type="ECO:0000256" key="1">
    <source>
        <dbReference type="ARBA" id="ARBA00010808"/>
    </source>
</evidence>
<dbReference type="InterPro" id="IPR000054">
    <property type="entry name" value="Ribosomal_eL31"/>
</dbReference>
<evidence type="ECO:0000256" key="6">
    <source>
        <dbReference type="ARBA" id="ARBA00035230"/>
    </source>
</evidence>
<dbReference type="Gene3D" id="3.10.440.10">
    <property type="match status" value="1"/>
</dbReference>
<accession>A0A3P9P1X2</accession>
<evidence type="ECO:0000256" key="7">
    <source>
        <dbReference type="ARBA" id="ARBA00035337"/>
    </source>
</evidence>
<dbReference type="FunFam" id="3.10.440.10:FF:000001">
    <property type="entry name" value="60S ribosomal protein L31"/>
    <property type="match status" value="1"/>
</dbReference>
<evidence type="ECO:0000313" key="8">
    <source>
        <dbReference type="Ensembl" id="ENSPREP00000015832.1"/>
    </source>
</evidence>
<dbReference type="CDD" id="cd00463">
    <property type="entry name" value="Ribosomal_L31e"/>
    <property type="match status" value="1"/>
</dbReference>
<dbReference type="PROSITE" id="PS01144">
    <property type="entry name" value="RIBOSOMAL_L31E"/>
    <property type="match status" value="1"/>
</dbReference>
<dbReference type="STRING" id="8081.ENSPREP00000015832"/>
<dbReference type="Ensembl" id="ENSPRET00000015998.1">
    <property type="protein sequence ID" value="ENSPREP00000015832.1"/>
    <property type="gene ID" value="ENSPREG00000010564.1"/>
</dbReference>
<reference evidence="8" key="3">
    <citation type="submission" date="2025-09" db="UniProtKB">
        <authorList>
            <consortium name="Ensembl"/>
        </authorList>
    </citation>
    <scope>IDENTIFICATION</scope>
    <source>
        <strain evidence="8">Guanapo</strain>
    </source>
</reference>
<evidence type="ECO:0000256" key="4">
    <source>
        <dbReference type="ARBA" id="ARBA00023274"/>
    </source>
</evidence>
<evidence type="ECO:0000313" key="9">
    <source>
        <dbReference type="Proteomes" id="UP000242638"/>
    </source>
</evidence>
<dbReference type="Proteomes" id="UP000242638">
    <property type="component" value="Unassembled WGS sequence"/>
</dbReference>
<organism evidence="8 9">
    <name type="scientific">Poecilia reticulata</name>
    <name type="common">Guppy</name>
    <name type="synonym">Acanthophacelus reticulatus</name>
    <dbReference type="NCBI Taxonomy" id="8081"/>
    <lineage>
        <taxon>Eukaryota</taxon>
        <taxon>Metazoa</taxon>
        <taxon>Chordata</taxon>
        <taxon>Craniata</taxon>
        <taxon>Vertebrata</taxon>
        <taxon>Euteleostomi</taxon>
        <taxon>Actinopterygii</taxon>
        <taxon>Neopterygii</taxon>
        <taxon>Teleostei</taxon>
        <taxon>Neoteleostei</taxon>
        <taxon>Acanthomorphata</taxon>
        <taxon>Ovalentaria</taxon>
        <taxon>Atherinomorphae</taxon>
        <taxon>Cyprinodontiformes</taxon>
        <taxon>Poeciliidae</taxon>
        <taxon>Poeciliinae</taxon>
        <taxon>Poecilia</taxon>
    </lineage>
</organism>
<evidence type="ECO:0000256" key="3">
    <source>
        <dbReference type="ARBA" id="ARBA00022980"/>
    </source>
</evidence>
<comment type="subunit">
    <text evidence="2">Component of the large ribosomal subunit.</text>
</comment>
<keyword evidence="4" id="KW-0687">Ribonucleoprotein</keyword>
<dbReference type="InterPro" id="IPR023621">
    <property type="entry name" value="Ribosomal_eL31_dom_sf"/>
</dbReference>
<comment type="similarity">
    <text evidence="1">Belongs to the eukaryotic ribosomal protein eL31 family.</text>
</comment>
<sequence>INVLQMAPTKKGEKKKGRSAINEVVTREYTINIHKRIHGVGFKKRAPRAINEIRKFAMKEMGTPDVRIDTRLNKAVWSKGIRNVPYRMRVRLSRKRNEDEDSPNKLYTLVTYVPVTTCKGKILSKQFLNSHENVLVPLADYFTYNKCSPCYKLIYLAM</sequence>
<dbReference type="AlphaFoldDB" id="A0A3P9P1X2"/>
<dbReference type="GeneTree" id="ENSGT00950000183030"/>
<protein>
    <recommendedName>
        <fullName evidence="6">Large ribosomal subunit protein eL31</fullName>
    </recommendedName>
    <alternativeName>
        <fullName evidence="7">60S ribosomal protein L31</fullName>
    </alternativeName>
</protein>
<dbReference type="GO" id="GO:0002181">
    <property type="term" value="P:cytoplasmic translation"/>
    <property type="evidence" value="ECO:0007669"/>
    <property type="project" value="TreeGrafter"/>
</dbReference>
<evidence type="ECO:0000256" key="5">
    <source>
        <dbReference type="ARBA" id="ARBA00034092"/>
    </source>
</evidence>
<keyword evidence="9" id="KW-1185">Reference proteome</keyword>
<reference evidence="9" key="1">
    <citation type="submission" date="2013-11" db="EMBL/GenBank/DDBJ databases">
        <title>The genomic landscape of the Guanapo guppy.</title>
        <authorList>
            <person name="Kuenstner A."/>
            <person name="Dreyer C."/>
        </authorList>
    </citation>
    <scope>NUCLEOTIDE SEQUENCE</scope>
    <source>
        <strain evidence="9">Guanapo</strain>
    </source>
</reference>
<reference evidence="8" key="2">
    <citation type="submission" date="2025-08" db="UniProtKB">
        <authorList>
            <consortium name="Ensembl"/>
        </authorList>
    </citation>
    <scope>IDENTIFICATION</scope>
    <source>
        <strain evidence="8">Guanapo</strain>
    </source>
</reference>
<dbReference type="GO" id="GO:0022625">
    <property type="term" value="C:cytosolic large ribosomal subunit"/>
    <property type="evidence" value="ECO:0007669"/>
    <property type="project" value="TreeGrafter"/>
</dbReference>
<proteinExistence type="inferred from homology"/>
<dbReference type="PANTHER" id="PTHR10956">
    <property type="entry name" value="60S RIBOSOMAL PROTEIN L31"/>
    <property type="match status" value="1"/>
</dbReference>
<dbReference type="InterPro" id="IPR020052">
    <property type="entry name" value="Ribosomal_eL31_CS"/>
</dbReference>
<dbReference type="SUPFAM" id="SSF54575">
    <property type="entry name" value="Ribosomal protein L31e"/>
    <property type="match status" value="1"/>
</dbReference>
<comment type="function">
    <text evidence="5">Component of the large ribosomal subunit. The ribosome is a large ribonucleoprotein complex responsible for the synthesis of proteins in the cell.</text>
</comment>
<dbReference type="Pfam" id="PF01198">
    <property type="entry name" value="Ribosomal_L31e"/>
    <property type="match status" value="1"/>
</dbReference>
<keyword evidence="3" id="KW-0689">Ribosomal protein</keyword>
<dbReference type="SMART" id="SM01380">
    <property type="entry name" value="Ribosomal_L31e"/>
    <property type="match status" value="1"/>
</dbReference>
<dbReference type="PANTHER" id="PTHR10956:SF0">
    <property type="entry name" value="60S RIBOSOMAL PROTEIN L31"/>
    <property type="match status" value="1"/>
</dbReference>
<dbReference type="Bgee" id="ENSPREG00000010564">
    <property type="expression patterns" value="Expressed in head and 1 other cell type or tissue"/>
</dbReference>
<evidence type="ECO:0000256" key="2">
    <source>
        <dbReference type="ARBA" id="ARBA00011133"/>
    </source>
</evidence>
<dbReference type="GO" id="GO:0003735">
    <property type="term" value="F:structural constituent of ribosome"/>
    <property type="evidence" value="ECO:0007669"/>
    <property type="project" value="InterPro"/>
</dbReference>